<keyword evidence="1" id="KW-1133">Transmembrane helix</keyword>
<organism evidence="2 3">
    <name type="scientific">Undibacterium umbellatum</name>
    <dbReference type="NCBI Taxonomy" id="2762300"/>
    <lineage>
        <taxon>Bacteria</taxon>
        <taxon>Pseudomonadati</taxon>
        <taxon>Pseudomonadota</taxon>
        <taxon>Betaproteobacteria</taxon>
        <taxon>Burkholderiales</taxon>
        <taxon>Oxalobacteraceae</taxon>
        <taxon>Undibacterium</taxon>
    </lineage>
</organism>
<evidence type="ECO:0008006" key="4">
    <source>
        <dbReference type="Google" id="ProtNLM"/>
    </source>
</evidence>
<comment type="caution">
    <text evidence="2">The sequence shown here is derived from an EMBL/GenBank/DDBJ whole genome shotgun (WGS) entry which is preliminary data.</text>
</comment>
<protein>
    <recommendedName>
        <fullName evidence="4">ABC transporter permease</fullName>
    </recommendedName>
</protein>
<feature type="transmembrane region" description="Helical" evidence="1">
    <location>
        <begin position="25"/>
        <end position="44"/>
    </location>
</feature>
<feature type="transmembrane region" description="Helical" evidence="1">
    <location>
        <begin position="104"/>
        <end position="125"/>
    </location>
</feature>
<feature type="transmembrane region" description="Helical" evidence="1">
    <location>
        <begin position="206"/>
        <end position="227"/>
    </location>
</feature>
<dbReference type="Proteomes" id="UP000646911">
    <property type="component" value="Unassembled WGS sequence"/>
</dbReference>
<dbReference type="EMBL" id="JACOFX010000004">
    <property type="protein sequence ID" value="MBC3907988.1"/>
    <property type="molecule type" value="Genomic_DNA"/>
</dbReference>
<reference evidence="2 3" key="1">
    <citation type="submission" date="2020-08" db="EMBL/GenBank/DDBJ databases">
        <title>Novel species isolated from subtropical streams in China.</title>
        <authorList>
            <person name="Lu H."/>
        </authorList>
    </citation>
    <scope>NUCLEOTIDE SEQUENCE [LARGE SCALE GENOMIC DNA]</scope>
    <source>
        <strain evidence="2 3">NL8W</strain>
    </source>
</reference>
<evidence type="ECO:0000313" key="3">
    <source>
        <dbReference type="Proteomes" id="UP000646911"/>
    </source>
</evidence>
<accession>A0ABR6Z8J1</accession>
<feature type="transmembrane region" description="Helical" evidence="1">
    <location>
        <begin position="64"/>
        <end position="84"/>
    </location>
</feature>
<feature type="transmembrane region" description="Helical" evidence="1">
    <location>
        <begin position="177"/>
        <end position="197"/>
    </location>
</feature>
<name>A0ABR6Z8J1_9BURK</name>
<proteinExistence type="predicted"/>
<dbReference type="RefSeq" id="WP_186953542.1">
    <property type="nucleotide sequence ID" value="NZ_JACOFX010000004.1"/>
</dbReference>
<gene>
    <name evidence="2" type="ORF">H8L47_10450</name>
</gene>
<keyword evidence="1" id="KW-0472">Membrane</keyword>
<evidence type="ECO:0000313" key="2">
    <source>
        <dbReference type="EMBL" id="MBC3907988.1"/>
    </source>
</evidence>
<keyword evidence="3" id="KW-1185">Reference proteome</keyword>
<keyword evidence="1" id="KW-0812">Transmembrane</keyword>
<evidence type="ECO:0000256" key="1">
    <source>
        <dbReference type="SAM" id="Phobius"/>
    </source>
</evidence>
<sequence length="271" mass="31339">MNNFFSPTRFGRLLRAHWAEKWREYAWFVAVLVMLDLIFMAIFFSSDRHTLLRQFQFVGQMQWYLTGLFFSGIIFAGRYFKYLLNPGASLVALMRPASVFEKWLMAFLVISVFYPLAYTLLYMLLNYPAVQVAKAMAFQAGSCESCNYDFRVYFPLLTTQLAEVSSKDARMFMTGQVFFFVILSTAQAFIASGTAYFKRSPVLRTLLVLFLLFIISIWTETLPQLGIFALNFDEVQTYSTSEYGLSLALWLGLPALLWAALYFHIKEREVA</sequence>
<feature type="transmembrane region" description="Helical" evidence="1">
    <location>
        <begin position="247"/>
        <end position="265"/>
    </location>
</feature>